<dbReference type="InterPro" id="IPR038375">
    <property type="entry name" value="NDUFAF7_sf"/>
</dbReference>
<comment type="caution">
    <text evidence="3">The sequence shown here is derived from an EMBL/GenBank/DDBJ whole genome shotgun (WGS) entry which is preliminary data.</text>
</comment>
<dbReference type="SUPFAM" id="SSF53335">
    <property type="entry name" value="S-adenosyl-L-methionine-dependent methyltransferases"/>
    <property type="match status" value="1"/>
</dbReference>
<dbReference type="InterPro" id="IPR029063">
    <property type="entry name" value="SAM-dependent_MTases_sf"/>
</dbReference>
<dbReference type="InterPro" id="IPR003788">
    <property type="entry name" value="NDUFAF7"/>
</dbReference>
<evidence type="ECO:0000313" key="4">
    <source>
        <dbReference type="Proteomes" id="UP001598130"/>
    </source>
</evidence>
<evidence type="ECO:0000256" key="1">
    <source>
        <dbReference type="ARBA" id="ARBA00022603"/>
    </source>
</evidence>
<name>A0ABW6CVW9_9CAUL</name>
<organism evidence="3 4">
    <name type="scientific">Phenylobacterium ferrooxidans</name>
    <dbReference type="NCBI Taxonomy" id="2982689"/>
    <lineage>
        <taxon>Bacteria</taxon>
        <taxon>Pseudomonadati</taxon>
        <taxon>Pseudomonadota</taxon>
        <taxon>Alphaproteobacteria</taxon>
        <taxon>Caulobacterales</taxon>
        <taxon>Caulobacteraceae</taxon>
        <taxon>Phenylobacterium</taxon>
    </lineage>
</organism>
<dbReference type="Gene3D" id="3.40.50.12710">
    <property type="match status" value="1"/>
</dbReference>
<keyword evidence="4" id="KW-1185">Reference proteome</keyword>
<gene>
    <name evidence="3" type="ORF">OCL97_18830</name>
</gene>
<keyword evidence="2" id="KW-0808">Transferase</keyword>
<reference evidence="3 4" key="1">
    <citation type="submission" date="2022-09" db="EMBL/GenBank/DDBJ databases">
        <title>New species of Phenylobacterium.</title>
        <authorList>
            <person name="Mieszkin S."/>
        </authorList>
    </citation>
    <scope>NUCLEOTIDE SEQUENCE [LARGE SCALE GENOMIC DNA]</scope>
    <source>
        <strain evidence="3 4">HK31-G</strain>
    </source>
</reference>
<keyword evidence="1 3" id="KW-0489">Methyltransferase</keyword>
<protein>
    <submittedName>
        <fullName evidence="3">Class I SAM-dependent methyltransferase</fullName>
    </submittedName>
</protein>
<dbReference type="PANTHER" id="PTHR12049:SF7">
    <property type="entry name" value="PROTEIN ARGININE METHYLTRANSFERASE NDUFAF7, MITOCHONDRIAL"/>
    <property type="match status" value="1"/>
</dbReference>
<accession>A0ABW6CVW9</accession>
<proteinExistence type="predicted"/>
<dbReference type="GO" id="GO:0032259">
    <property type="term" value="P:methylation"/>
    <property type="evidence" value="ECO:0007669"/>
    <property type="project" value="UniProtKB-KW"/>
</dbReference>
<dbReference type="RefSeq" id="WP_377371328.1">
    <property type="nucleotide sequence ID" value="NZ_JAOTJD010000044.1"/>
</dbReference>
<dbReference type="GO" id="GO:0008168">
    <property type="term" value="F:methyltransferase activity"/>
    <property type="evidence" value="ECO:0007669"/>
    <property type="project" value="UniProtKB-KW"/>
</dbReference>
<evidence type="ECO:0000313" key="3">
    <source>
        <dbReference type="EMBL" id="MFD3266017.1"/>
    </source>
</evidence>
<sequence>MGLRDRLIAQVRESGPMSVAQYMTACLHDPADGYYATRPALGADGDFITAPLVSQMFGELIGLWAVACWQAMGRPSPFRLVEIGPGDGTLMDDMLRAARLAPDFVAAADVWLVETSAPLKARQRQVLGDGVTWAASLAEVPDEAPMILVANELLDCLPPRQFVRTDKRWAERVVGLNDAGELAFGLAGAAIGDLAPDAPAGSVLEQSPAQEALGSEIGARIAADGGAALLIDYGRDQPGFGDTLQALRRHVKESPLASPGAADLTVHADFPAVLAAAAREGAATAPILTQGEFLVRLGIGARAEALTAARPDRSEVIERQLERLVSPDQMGELFKAVCIHTPGLAPPGFEA</sequence>
<dbReference type="Proteomes" id="UP001598130">
    <property type="component" value="Unassembled WGS sequence"/>
</dbReference>
<dbReference type="Pfam" id="PF02636">
    <property type="entry name" value="Methyltransf_28"/>
    <property type="match status" value="1"/>
</dbReference>
<dbReference type="PANTHER" id="PTHR12049">
    <property type="entry name" value="PROTEIN ARGININE METHYLTRANSFERASE NDUFAF7, MITOCHONDRIAL"/>
    <property type="match status" value="1"/>
</dbReference>
<evidence type="ECO:0000256" key="2">
    <source>
        <dbReference type="ARBA" id="ARBA00022679"/>
    </source>
</evidence>
<dbReference type="EMBL" id="JAOTJD010000044">
    <property type="protein sequence ID" value="MFD3266017.1"/>
    <property type="molecule type" value="Genomic_DNA"/>
</dbReference>